<gene>
    <name evidence="9" type="ORF">B0I35DRAFT_348771</name>
</gene>
<comment type="similarity">
    <text evidence="2 7">Belongs to the thiamine pyrophosphokinase family.</text>
</comment>
<dbReference type="Pfam" id="PF04263">
    <property type="entry name" value="TPK_catalytic"/>
    <property type="match status" value="1"/>
</dbReference>
<dbReference type="GO" id="GO:0009229">
    <property type="term" value="P:thiamine diphosphate biosynthetic process"/>
    <property type="evidence" value="ECO:0007669"/>
    <property type="project" value="UniProtKB-UniRule"/>
</dbReference>
<dbReference type="AlphaFoldDB" id="A0A8K0SXP3"/>
<dbReference type="UniPathway" id="UPA00060">
    <property type="reaction ID" value="UER00597"/>
</dbReference>
<dbReference type="InterPro" id="IPR016966">
    <property type="entry name" value="Thiamin_pyrophosphokinase_euk"/>
</dbReference>
<dbReference type="GO" id="GO:0016301">
    <property type="term" value="F:kinase activity"/>
    <property type="evidence" value="ECO:0007669"/>
    <property type="project" value="UniProtKB-UniRule"/>
</dbReference>
<comment type="catalytic activity">
    <reaction evidence="7">
        <text>thiamine + ATP = thiamine diphosphate + AMP + H(+)</text>
        <dbReference type="Rhea" id="RHEA:11576"/>
        <dbReference type="ChEBI" id="CHEBI:15378"/>
        <dbReference type="ChEBI" id="CHEBI:18385"/>
        <dbReference type="ChEBI" id="CHEBI:30616"/>
        <dbReference type="ChEBI" id="CHEBI:58937"/>
        <dbReference type="ChEBI" id="CHEBI:456215"/>
    </reaction>
</comment>
<proteinExistence type="inferred from homology"/>
<dbReference type="GO" id="GO:0004788">
    <property type="term" value="F:thiamine diphosphokinase activity"/>
    <property type="evidence" value="ECO:0007669"/>
    <property type="project" value="UniProtKB-UniRule"/>
</dbReference>
<evidence type="ECO:0000313" key="10">
    <source>
        <dbReference type="Proteomes" id="UP000813444"/>
    </source>
</evidence>
<dbReference type="InterPro" id="IPR036759">
    <property type="entry name" value="TPK_catalytic_sf"/>
</dbReference>
<comment type="caution">
    <text evidence="9">The sequence shown here is derived from an EMBL/GenBank/DDBJ whole genome shotgun (WGS) entry which is preliminary data.</text>
</comment>
<evidence type="ECO:0000256" key="5">
    <source>
        <dbReference type="ARBA" id="ARBA00022777"/>
    </source>
</evidence>
<dbReference type="InterPro" id="IPR006282">
    <property type="entry name" value="Thi_PPkinase"/>
</dbReference>
<dbReference type="OrthoDB" id="25149at2759"/>
<dbReference type="PANTHER" id="PTHR13622:SF8">
    <property type="entry name" value="THIAMIN PYROPHOSPHOKINASE 1"/>
    <property type="match status" value="1"/>
</dbReference>
<dbReference type="GO" id="GO:0005524">
    <property type="term" value="F:ATP binding"/>
    <property type="evidence" value="ECO:0007669"/>
    <property type="project" value="UniProtKB-UniRule"/>
</dbReference>
<dbReference type="NCBIfam" id="TIGR01378">
    <property type="entry name" value="thi_PPkinase"/>
    <property type="match status" value="1"/>
</dbReference>
<evidence type="ECO:0000256" key="3">
    <source>
        <dbReference type="ARBA" id="ARBA00022679"/>
    </source>
</evidence>
<sequence length="265" mass="29236">MATVNWHPGRLLQPPSANVNPPEFALLILNQPIKNGANLRKLWKNSTQRIAADGGANRLHELSSFQGKYSNLQAIVGDLDSLRPSVRDFYLSQPKPTEIVHMPDQESTDFLKSVNWIRSHCASPTDIVALGGIGGRVDQGLSQLHHLYLFQADDAAYAKGRVYLLSGSSLTFLLKAGSHHIHVREDGVDNEFGKHVGIIPLKGTSRITTSGLEWDVEDWETEIGGKVSTSNHVLPDTRVVEIQTTADVLFTIALRQLDTEEEGQM</sequence>
<dbReference type="SUPFAM" id="SSF63862">
    <property type="entry name" value="Thiamin pyrophosphokinase, substrate-binding domain"/>
    <property type="match status" value="1"/>
</dbReference>
<dbReference type="CDD" id="cd07995">
    <property type="entry name" value="TPK"/>
    <property type="match status" value="1"/>
</dbReference>
<dbReference type="GO" id="GO:0006772">
    <property type="term" value="P:thiamine metabolic process"/>
    <property type="evidence" value="ECO:0007669"/>
    <property type="project" value="InterPro"/>
</dbReference>
<dbReference type="SUPFAM" id="SSF63999">
    <property type="entry name" value="Thiamin pyrophosphokinase, catalytic domain"/>
    <property type="match status" value="1"/>
</dbReference>
<keyword evidence="3 7" id="KW-0808">Transferase</keyword>
<dbReference type="EC" id="2.7.6.2" evidence="7"/>
<evidence type="ECO:0000256" key="2">
    <source>
        <dbReference type="ARBA" id="ARBA00006785"/>
    </source>
</evidence>
<evidence type="ECO:0000259" key="8">
    <source>
        <dbReference type="SMART" id="SM00983"/>
    </source>
</evidence>
<reference evidence="9" key="1">
    <citation type="journal article" date="2021" name="Nat. Commun.">
        <title>Genetic determinants of endophytism in the Arabidopsis root mycobiome.</title>
        <authorList>
            <person name="Mesny F."/>
            <person name="Miyauchi S."/>
            <person name="Thiergart T."/>
            <person name="Pickel B."/>
            <person name="Atanasova L."/>
            <person name="Karlsson M."/>
            <person name="Huettel B."/>
            <person name="Barry K.W."/>
            <person name="Haridas S."/>
            <person name="Chen C."/>
            <person name="Bauer D."/>
            <person name="Andreopoulos W."/>
            <person name="Pangilinan J."/>
            <person name="LaButti K."/>
            <person name="Riley R."/>
            <person name="Lipzen A."/>
            <person name="Clum A."/>
            <person name="Drula E."/>
            <person name="Henrissat B."/>
            <person name="Kohler A."/>
            <person name="Grigoriev I.V."/>
            <person name="Martin F.M."/>
            <person name="Hacquard S."/>
        </authorList>
    </citation>
    <scope>NUCLEOTIDE SEQUENCE</scope>
    <source>
        <strain evidence="9">MPI-CAGE-CH-0235</strain>
    </source>
</reference>
<name>A0A8K0SXP3_9HYPO</name>
<evidence type="ECO:0000313" key="9">
    <source>
        <dbReference type="EMBL" id="KAH7324835.1"/>
    </source>
</evidence>
<dbReference type="GO" id="GO:0030975">
    <property type="term" value="F:thiamine binding"/>
    <property type="evidence" value="ECO:0007669"/>
    <property type="project" value="UniProtKB-UniRule"/>
</dbReference>
<dbReference type="EMBL" id="JAGPNK010000003">
    <property type="protein sequence ID" value="KAH7324835.1"/>
    <property type="molecule type" value="Genomic_DNA"/>
</dbReference>
<dbReference type="Gene3D" id="3.40.50.10240">
    <property type="entry name" value="Thiamin pyrophosphokinase, catalytic domain"/>
    <property type="match status" value="1"/>
</dbReference>
<keyword evidence="6 7" id="KW-0067">ATP-binding</keyword>
<accession>A0A8K0SXP3</accession>
<keyword evidence="5 7" id="KW-0418">Kinase</keyword>
<evidence type="ECO:0000256" key="1">
    <source>
        <dbReference type="ARBA" id="ARBA00005078"/>
    </source>
</evidence>
<dbReference type="InterPro" id="IPR007373">
    <property type="entry name" value="Thiamin_PyroPKinase_B1-bd"/>
</dbReference>
<dbReference type="InterPro" id="IPR036371">
    <property type="entry name" value="TPK_B1-bd_sf"/>
</dbReference>
<protein>
    <recommendedName>
        <fullName evidence="7">Thiamine pyrophosphokinase</fullName>
        <ecNumber evidence="7">2.7.6.2</ecNumber>
    </recommendedName>
</protein>
<dbReference type="SMART" id="SM00983">
    <property type="entry name" value="TPK_B1_binding"/>
    <property type="match status" value="1"/>
</dbReference>
<feature type="domain" description="Thiamin pyrophosphokinase thiamin-binding" evidence="8">
    <location>
        <begin position="177"/>
        <end position="248"/>
    </location>
</feature>
<evidence type="ECO:0000256" key="4">
    <source>
        <dbReference type="ARBA" id="ARBA00022741"/>
    </source>
</evidence>
<dbReference type="Pfam" id="PF04265">
    <property type="entry name" value="TPK_B1_binding"/>
    <property type="match status" value="1"/>
</dbReference>
<keyword evidence="10" id="KW-1185">Reference proteome</keyword>
<evidence type="ECO:0000256" key="7">
    <source>
        <dbReference type="PIRNR" id="PIRNR031057"/>
    </source>
</evidence>
<comment type="pathway">
    <text evidence="1 7">Cofactor biosynthesis; thiamine diphosphate biosynthesis; thiamine diphosphate from thiamine: step 1/1.</text>
</comment>
<evidence type="ECO:0000256" key="6">
    <source>
        <dbReference type="ARBA" id="ARBA00022840"/>
    </source>
</evidence>
<dbReference type="InterPro" id="IPR007371">
    <property type="entry name" value="TPK_catalytic"/>
</dbReference>
<dbReference type="Proteomes" id="UP000813444">
    <property type="component" value="Unassembled WGS sequence"/>
</dbReference>
<dbReference type="PANTHER" id="PTHR13622">
    <property type="entry name" value="THIAMIN PYROPHOSPHOKINASE"/>
    <property type="match status" value="1"/>
</dbReference>
<organism evidence="9 10">
    <name type="scientific">Stachybotrys elegans</name>
    <dbReference type="NCBI Taxonomy" id="80388"/>
    <lineage>
        <taxon>Eukaryota</taxon>
        <taxon>Fungi</taxon>
        <taxon>Dikarya</taxon>
        <taxon>Ascomycota</taxon>
        <taxon>Pezizomycotina</taxon>
        <taxon>Sordariomycetes</taxon>
        <taxon>Hypocreomycetidae</taxon>
        <taxon>Hypocreales</taxon>
        <taxon>Stachybotryaceae</taxon>
        <taxon>Stachybotrys</taxon>
    </lineage>
</organism>
<keyword evidence="4 7" id="KW-0547">Nucleotide-binding</keyword>
<dbReference type="PIRSF" id="PIRSF031057">
    <property type="entry name" value="Thiamin_pyrophosphokinase"/>
    <property type="match status" value="1"/>
</dbReference>